<protein>
    <recommendedName>
        <fullName evidence="10">1,4-alpha-glucan branching enzyme GlgB</fullName>
        <ecNumber evidence="10">2.4.1.18</ecNumber>
    </recommendedName>
    <alternativeName>
        <fullName evidence="10">1,4-alpha-D-glucan:1,4-alpha-D-glucan 6-glucosyl-transferase</fullName>
    </alternativeName>
    <alternativeName>
        <fullName evidence="10">Alpha-(1-&gt;4)-glucan branching enzyme</fullName>
    </alternativeName>
    <alternativeName>
        <fullName evidence="10">Glycogen branching enzyme</fullName>
        <shortName evidence="10">BE</shortName>
    </alternativeName>
</protein>
<dbReference type="Pfam" id="PF00128">
    <property type="entry name" value="Alpha-amylase"/>
    <property type="match status" value="1"/>
</dbReference>
<evidence type="ECO:0000259" key="12">
    <source>
        <dbReference type="SMART" id="SM00642"/>
    </source>
</evidence>
<dbReference type="FunFam" id="3.20.20.80:FF:000003">
    <property type="entry name" value="1,4-alpha-glucan branching enzyme GlgB"/>
    <property type="match status" value="1"/>
</dbReference>
<evidence type="ECO:0000256" key="2">
    <source>
        <dbReference type="ARBA" id="ARBA00002953"/>
    </source>
</evidence>
<dbReference type="NCBIfam" id="NF003811">
    <property type="entry name" value="PRK05402.1"/>
    <property type="match status" value="1"/>
</dbReference>
<keyword evidence="7 10" id="KW-0808">Transferase</keyword>
<dbReference type="InterPro" id="IPR044143">
    <property type="entry name" value="GlgB_N_E_set_prok"/>
</dbReference>
<dbReference type="PIRSF" id="PIRSF000463">
    <property type="entry name" value="GlgB"/>
    <property type="match status" value="1"/>
</dbReference>
<dbReference type="Pfam" id="PF02922">
    <property type="entry name" value="CBM_48"/>
    <property type="match status" value="1"/>
</dbReference>
<gene>
    <name evidence="10 13" type="primary">glgB</name>
    <name evidence="13" type="ORF">Csp_A13640</name>
</gene>
<dbReference type="InterPro" id="IPR014756">
    <property type="entry name" value="Ig_E-set"/>
</dbReference>
<dbReference type="InterPro" id="IPR006048">
    <property type="entry name" value="A-amylase/branching_C"/>
</dbReference>
<reference evidence="13" key="1">
    <citation type="journal article" date="2010" name="Nature">
        <title>The dynamic genome of Hydra.</title>
        <authorList>
            <person name="Chapman J.A."/>
            <person name="Kirkness E.F."/>
            <person name="Simakov O."/>
            <person name="Hampson S.E."/>
            <person name="Mitros T."/>
            <person name="Weinmaier T."/>
            <person name="Rattei T."/>
            <person name="Balasubramanian P.G."/>
            <person name="Borman J."/>
            <person name="Busam D."/>
            <person name="Disbennett K."/>
            <person name="Pfannkoch C."/>
            <person name="Sumin N."/>
            <person name="Sutton G."/>
            <person name="Viswanathan L."/>
            <person name="Walenz B."/>
            <person name="Goodstein D.M."/>
            <person name="Hellsten U."/>
            <person name="Kawashima T."/>
            <person name="Prochnik S.E."/>
            <person name="Putnam N.H."/>
            <person name="Shu S."/>
            <person name="Blumberg B."/>
            <person name="Dana C.E."/>
            <person name="Gee L."/>
            <person name="Kibler D.F."/>
            <person name="Law L."/>
            <person name="Lindgens D."/>
            <person name="Martinez D.E."/>
            <person name="Peng J."/>
            <person name="Wigge P.A."/>
            <person name="Bertulat B."/>
            <person name="Guder C."/>
            <person name="Nakamura Y."/>
            <person name="Ozbek S."/>
            <person name="Watanabe H."/>
            <person name="Khalturin K."/>
            <person name="Hemmrich G."/>
            <person name="Franke A."/>
            <person name="Augustin R."/>
            <person name="Fraune S."/>
            <person name="Hayakawa E."/>
            <person name="Hayakawa S."/>
            <person name="Hirose M."/>
            <person name="Hwang J."/>
            <person name="Ikeo K."/>
            <person name="Nishimiya-Fujisawa C."/>
            <person name="Ogura A."/>
            <person name="Takahashi T."/>
            <person name="Steinmetz P.R."/>
            <person name="Zhang X."/>
            <person name="Aufschnaiter R."/>
            <person name="Eder M.K."/>
            <person name="Gorny A.K."/>
            <person name="Salvenmoser W."/>
            <person name="Heimberg A.M."/>
            <person name="Wheeler B.M."/>
            <person name="Peterson K.J."/>
            <person name="Boettger A."/>
            <person name="Tischler P."/>
            <person name="Wolf A."/>
            <person name="Gojobori T."/>
            <person name="Remington K.A."/>
            <person name="Strausberg R.L."/>
            <person name="Venter J."/>
            <person name="Technau U."/>
            <person name="Hobmayer B."/>
            <person name="Bosch T.C."/>
            <person name="Holstein T.W."/>
            <person name="Fujisawa T."/>
            <person name="Bode H.R."/>
            <person name="David C.N."/>
            <person name="Rokhsar D.S."/>
            <person name="Steele R.E."/>
        </authorList>
    </citation>
    <scope>NUCLEOTIDE SEQUENCE</scope>
</reference>
<dbReference type="SUPFAM" id="SSF81296">
    <property type="entry name" value="E set domains"/>
    <property type="match status" value="2"/>
</dbReference>
<dbReference type="GO" id="GO:0005829">
    <property type="term" value="C:cytosol"/>
    <property type="evidence" value="ECO:0007669"/>
    <property type="project" value="TreeGrafter"/>
</dbReference>
<evidence type="ECO:0000256" key="9">
    <source>
        <dbReference type="ARBA" id="ARBA00023277"/>
    </source>
</evidence>
<dbReference type="InterPro" id="IPR054169">
    <property type="entry name" value="GlgB_N"/>
</dbReference>
<evidence type="ECO:0000256" key="6">
    <source>
        <dbReference type="ARBA" id="ARBA00022676"/>
    </source>
</evidence>
<feature type="active site" description="Nucleophile" evidence="10 11">
    <location>
        <position position="419"/>
    </location>
</feature>
<dbReference type="HAMAP" id="MF_00685">
    <property type="entry name" value="GlgB"/>
    <property type="match status" value="1"/>
</dbReference>
<evidence type="ECO:0000256" key="3">
    <source>
        <dbReference type="ARBA" id="ARBA00004964"/>
    </source>
</evidence>
<dbReference type="CAZy" id="GH13">
    <property type="family name" value="Glycoside Hydrolase Family 13"/>
</dbReference>
<dbReference type="Pfam" id="PF02806">
    <property type="entry name" value="Alpha-amylase_C"/>
    <property type="match status" value="1"/>
</dbReference>
<dbReference type="GO" id="GO:0043169">
    <property type="term" value="F:cation binding"/>
    <property type="evidence" value="ECO:0007669"/>
    <property type="project" value="InterPro"/>
</dbReference>
<dbReference type="InterPro" id="IPR013783">
    <property type="entry name" value="Ig-like_fold"/>
</dbReference>
<organism evidence="13">
    <name type="scientific">Curvibacter symbiont subsp. Hydra magnipapillata</name>
    <dbReference type="NCBI Taxonomy" id="667019"/>
    <lineage>
        <taxon>Bacteria</taxon>
        <taxon>Pseudomonadati</taxon>
        <taxon>Pseudomonadota</taxon>
        <taxon>Betaproteobacteria</taxon>
        <taxon>Burkholderiales</taxon>
        <taxon>Comamonadaceae</taxon>
        <taxon>Curvibacter</taxon>
    </lineage>
</organism>
<keyword evidence="6 10" id="KW-0328">Glycosyltransferase</keyword>
<dbReference type="GO" id="GO:0005978">
    <property type="term" value="P:glycogen biosynthetic process"/>
    <property type="evidence" value="ECO:0007669"/>
    <property type="project" value="UniProtKB-UniRule"/>
</dbReference>
<comment type="catalytic activity">
    <reaction evidence="1 10">
        <text>Transfers a segment of a (1-&gt;4)-alpha-D-glucan chain to a primary hydroxy group in a similar glucan chain.</text>
        <dbReference type="EC" id="2.4.1.18"/>
    </reaction>
</comment>
<dbReference type="InterPro" id="IPR006407">
    <property type="entry name" value="GlgB"/>
</dbReference>
<dbReference type="GO" id="GO:0003844">
    <property type="term" value="F:1,4-alpha-glucan branching enzyme activity"/>
    <property type="evidence" value="ECO:0007669"/>
    <property type="project" value="UniProtKB-UniRule"/>
</dbReference>
<evidence type="ECO:0000256" key="7">
    <source>
        <dbReference type="ARBA" id="ARBA00022679"/>
    </source>
</evidence>
<evidence type="ECO:0000256" key="11">
    <source>
        <dbReference type="PIRSR" id="PIRSR000463-1"/>
    </source>
</evidence>
<comment type="pathway">
    <text evidence="3 10">Glycan biosynthesis; glycogen biosynthesis.</text>
</comment>
<dbReference type="InterPro" id="IPR037439">
    <property type="entry name" value="Branching_enzy"/>
</dbReference>
<dbReference type="InterPro" id="IPR006047">
    <property type="entry name" value="GH13_cat_dom"/>
</dbReference>
<dbReference type="CAZy" id="CBM48">
    <property type="family name" value="Carbohydrate-Binding Module Family 48"/>
</dbReference>
<keyword evidence="5 10" id="KW-0321">Glycogen metabolism</keyword>
<dbReference type="CDD" id="cd02855">
    <property type="entry name" value="E_set_GBE_prok_N"/>
    <property type="match status" value="1"/>
</dbReference>
<dbReference type="SMART" id="SM00642">
    <property type="entry name" value="Aamy"/>
    <property type="match status" value="1"/>
</dbReference>
<dbReference type="Gene3D" id="3.20.20.80">
    <property type="entry name" value="Glycosidases"/>
    <property type="match status" value="1"/>
</dbReference>
<keyword evidence="8 10" id="KW-0320">Glycogen biosynthesis</keyword>
<dbReference type="Gene3D" id="2.60.40.10">
    <property type="entry name" value="Immunoglobulins"/>
    <property type="match status" value="2"/>
</dbReference>
<dbReference type="EC" id="2.4.1.18" evidence="10"/>
<accession>C9YB63</accession>
<comment type="subunit">
    <text evidence="10">Monomer.</text>
</comment>
<sequence length="743" mass="83005">MTNLLPMSTGECERHMLTDHDLGALMRAQHADPFSILGPHVDAGGVRISALFPAAQTVRATDRDTGEVIGELLRHEGTDVFTLVLPGATPVPDYRLEVHWQDADAGVSVMEDPYRFPVVLQEMDLWLLAEGTHLRPYECLGAHPTQMCGIDGTSFAVWAPNAKRVSVVGSFNGWDGRRHPMRLRRECGVWEIFLPHVSKGDLYKFEIWNARDAITTKADPFAFSAQLRPDTASVVCGLLPRLPMGSDRVCANGLQQPLSIYEVHLGSWRKADGWRWLNYRELADSLVPYAREMGFTHLELLPVSEHPFDGSWGYQPLGLFAPTSRFGTPEDFKYFVDAAHAAGLGVILDWVPAHFPSDAHGLAEFDGTHLYEYADPKEGFHQDWNTLIYNFGRTEVRNFLVSNALYWLERFGIDGLRVDAVASMLYRDYSRAAGQWIPNKYGGRENLEAIEFLRGMNHVVGTERPGAITLAEESTAFPGVSRPPSPDLQSGGLGFHYKWNMGWMHDTLEYASMDGVHRKYHQNQLTFGLMYAFTENFVLPLSHDEVVHGKASLLGKMSGDEWQKFANLRALYGFMWAYPGKKLLFMGCELAQPTEWADGSQLPWHLEQQAPHQGVQRLVRDLNRVYRAFPALHEQDVQSEGFEWIAHDDSAQSVIAFQRRAKDGRAVVVVCNFTPVPRPGYRIGVPVAGAWREVINTDNGVYGGSSLSSGARSTEPVAAHHLGQSLVITLPPLACLVLIPGEE</sequence>
<dbReference type="SUPFAM" id="SSF51445">
    <property type="entry name" value="(Trans)glycosidases"/>
    <property type="match status" value="1"/>
</dbReference>
<dbReference type="FunFam" id="2.60.40.1180:FF:000002">
    <property type="entry name" value="1,4-alpha-glucan branching enzyme GlgB"/>
    <property type="match status" value="1"/>
</dbReference>
<dbReference type="Pfam" id="PF22019">
    <property type="entry name" value="GlgB_N"/>
    <property type="match status" value="1"/>
</dbReference>
<name>C9YB63_CURXX</name>
<evidence type="ECO:0000256" key="8">
    <source>
        <dbReference type="ARBA" id="ARBA00023056"/>
    </source>
</evidence>
<dbReference type="FunFam" id="2.60.40.10:FF:000169">
    <property type="entry name" value="1,4-alpha-glucan branching enzyme GlgB"/>
    <property type="match status" value="1"/>
</dbReference>
<feature type="active site" description="Proton donor" evidence="10 11">
    <location>
        <position position="472"/>
    </location>
</feature>
<dbReference type="CDD" id="cd11322">
    <property type="entry name" value="AmyAc_Glg_BE"/>
    <property type="match status" value="1"/>
</dbReference>
<dbReference type="InterPro" id="IPR017853">
    <property type="entry name" value="GH"/>
</dbReference>
<dbReference type="PANTHER" id="PTHR43651">
    <property type="entry name" value="1,4-ALPHA-GLUCAN-BRANCHING ENZYME"/>
    <property type="match status" value="1"/>
</dbReference>
<evidence type="ECO:0000256" key="10">
    <source>
        <dbReference type="HAMAP-Rule" id="MF_00685"/>
    </source>
</evidence>
<dbReference type="SUPFAM" id="SSF51011">
    <property type="entry name" value="Glycosyl hydrolase domain"/>
    <property type="match status" value="1"/>
</dbReference>
<dbReference type="InterPro" id="IPR013780">
    <property type="entry name" value="Glyco_hydro_b"/>
</dbReference>
<dbReference type="PANTHER" id="PTHR43651:SF3">
    <property type="entry name" value="1,4-ALPHA-GLUCAN-BRANCHING ENZYME"/>
    <property type="match status" value="1"/>
</dbReference>
<comment type="similarity">
    <text evidence="4 10">Belongs to the glycosyl hydrolase 13 family. GlgB subfamily.</text>
</comment>
<dbReference type="UniPathway" id="UPA00164"/>
<dbReference type="GO" id="GO:0004553">
    <property type="term" value="F:hydrolase activity, hydrolyzing O-glycosyl compounds"/>
    <property type="evidence" value="ECO:0007669"/>
    <property type="project" value="InterPro"/>
</dbReference>
<dbReference type="Gene3D" id="2.60.40.1180">
    <property type="entry name" value="Golgi alpha-mannosidase II"/>
    <property type="match status" value="1"/>
</dbReference>
<dbReference type="NCBIfam" id="NF008967">
    <property type="entry name" value="PRK12313.1"/>
    <property type="match status" value="1"/>
</dbReference>
<keyword evidence="9 10" id="KW-0119">Carbohydrate metabolism</keyword>
<evidence type="ECO:0000313" key="13">
    <source>
        <dbReference type="EMBL" id="CBA29737.1"/>
    </source>
</evidence>
<dbReference type="NCBIfam" id="TIGR01515">
    <property type="entry name" value="branching_enzym"/>
    <property type="match status" value="1"/>
</dbReference>
<proteinExistence type="inferred from homology"/>
<evidence type="ECO:0000256" key="5">
    <source>
        <dbReference type="ARBA" id="ARBA00022600"/>
    </source>
</evidence>
<evidence type="ECO:0000256" key="1">
    <source>
        <dbReference type="ARBA" id="ARBA00000826"/>
    </source>
</evidence>
<comment type="function">
    <text evidence="2 10">Catalyzes the formation of the alpha-1,6-glucosidic linkages in glycogen by scission of a 1,4-alpha-linked oligosaccharide from growing alpha-1,4-glucan chains and the subsequent attachment of the oligosaccharide to the alpha-1,6 position.</text>
</comment>
<feature type="domain" description="Glycosyl hydrolase family 13 catalytic" evidence="12">
    <location>
        <begin position="262"/>
        <end position="605"/>
    </location>
</feature>
<evidence type="ECO:0000256" key="4">
    <source>
        <dbReference type="ARBA" id="ARBA00009000"/>
    </source>
</evidence>
<dbReference type="AlphaFoldDB" id="C9YB63"/>
<dbReference type="InterPro" id="IPR004193">
    <property type="entry name" value="Glyco_hydro_13_N"/>
</dbReference>
<dbReference type="EMBL" id="FN543104">
    <property type="protein sequence ID" value="CBA29737.1"/>
    <property type="molecule type" value="Genomic_DNA"/>
</dbReference>